<dbReference type="EMBL" id="JAVHNS010000009">
    <property type="protein sequence ID" value="KAK6343395.1"/>
    <property type="molecule type" value="Genomic_DNA"/>
</dbReference>
<feature type="transmembrane region" description="Helical" evidence="2">
    <location>
        <begin position="146"/>
        <end position="167"/>
    </location>
</feature>
<name>A0AAV9ULB9_9PEZI</name>
<feature type="transmembrane region" description="Helical" evidence="2">
    <location>
        <begin position="119"/>
        <end position="140"/>
    </location>
</feature>
<dbReference type="Proteomes" id="UP001373714">
    <property type="component" value="Unassembled WGS sequence"/>
</dbReference>
<keyword evidence="4" id="KW-1185">Reference proteome</keyword>
<dbReference type="AlphaFoldDB" id="A0AAV9ULB9"/>
<feature type="compositionally biased region" description="Low complexity" evidence="1">
    <location>
        <begin position="342"/>
        <end position="357"/>
    </location>
</feature>
<protein>
    <submittedName>
        <fullName evidence="3">Uncharacterized protein</fullName>
    </submittedName>
</protein>
<reference evidence="3 4" key="1">
    <citation type="submission" date="2019-10" db="EMBL/GenBank/DDBJ databases">
        <authorList>
            <person name="Palmer J.M."/>
        </authorList>
    </citation>
    <scope>NUCLEOTIDE SEQUENCE [LARGE SCALE GENOMIC DNA]</scope>
    <source>
        <strain evidence="3 4">TWF730</strain>
    </source>
</reference>
<organism evidence="3 4">
    <name type="scientific">Orbilia blumenaviensis</name>
    <dbReference type="NCBI Taxonomy" id="1796055"/>
    <lineage>
        <taxon>Eukaryota</taxon>
        <taxon>Fungi</taxon>
        <taxon>Dikarya</taxon>
        <taxon>Ascomycota</taxon>
        <taxon>Pezizomycotina</taxon>
        <taxon>Orbiliomycetes</taxon>
        <taxon>Orbiliales</taxon>
        <taxon>Orbiliaceae</taxon>
        <taxon>Orbilia</taxon>
    </lineage>
</organism>
<feature type="transmembrane region" description="Helical" evidence="2">
    <location>
        <begin position="272"/>
        <end position="291"/>
    </location>
</feature>
<proteinExistence type="predicted"/>
<keyword evidence="2" id="KW-0812">Transmembrane</keyword>
<evidence type="ECO:0000313" key="3">
    <source>
        <dbReference type="EMBL" id="KAK6343395.1"/>
    </source>
</evidence>
<comment type="caution">
    <text evidence="3">The sequence shown here is derived from an EMBL/GenBank/DDBJ whole genome shotgun (WGS) entry which is preliminary data.</text>
</comment>
<accession>A0AAV9ULB9</accession>
<keyword evidence="2" id="KW-1133">Transmembrane helix</keyword>
<gene>
    <name evidence="3" type="ORF">TWF730_010984</name>
</gene>
<sequence>MYYPWYEPLTAWATNLNVEIDALGLVTMLGAKEVDLAIGRLVSSSYFDFLPLLGAFVIADNSFAERRTGFTLYNITNSLITTDVAPWLSRWVKAQRFETARMEIIWDVFDNRPSQWVDFILGLLLVGIPLNGMLIAMTVLSKDWWGFANALSMVFSILVRIVLASACRKGIDANIKKAFNSKAEAEAKKERSAATSRPTSSKVSSTINRDSDLQIPLLEGSRVGQADQSIKYAKVLIVTDDSCLVSMAINKDLARNVLAIDPEIQNPGFYNFLRWVGWAAFAVHVISLSMAALHTQIYTVVLLIGSTILAASHIGCDDYKIGESPIDFEERSGGSHTGSGTEGSHTGPSDAEAGAADGGSRLYSRECWITSRLRATVIKHPPGSTRVQALPKTVEERPENTTQRWPSFRGPASKSSNQRKLESRNILYLRLGLDDREDKLLAEWGLIPRDKKWQEGYLAQKQMRPA</sequence>
<evidence type="ECO:0000313" key="4">
    <source>
        <dbReference type="Proteomes" id="UP001373714"/>
    </source>
</evidence>
<keyword evidence="2" id="KW-0472">Membrane</keyword>
<feature type="compositionally biased region" description="Polar residues" evidence="1">
    <location>
        <begin position="197"/>
        <end position="207"/>
    </location>
</feature>
<feature type="region of interest" description="Disordered" evidence="1">
    <location>
        <begin position="327"/>
        <end position="357"/>
    </location>
</feature>
<evidence type="ECO:0000256" key="2">
    <source>
        <dbReference type="SAM" id="Phobius"/>
    </source>
</evidence>
<feature type="region of interest" description="Disordered" evidence="1">
    <location>
        <begin position="393"/>
        <end position="419"/>
    </location>
</feature>
<feature type="region of interest" description="Disordered" evidence="1">
    <location>
        <begin position="188"/>
        <end position="207"/>
    </location>
</feature>
<evidence type="ECO:0000256" key="1">
    <source>
        <dbReference type="SAM" id="MobiDB-lite"/>
    </source>
</evidence>